<gene>
    <name evidence="2" type="ORF">BRAN1462_LOCUS39516</name>
</gene>
<proteinExistence type="predicted"/>
<dbReference type="AlphaFoldDB" id="A0A7S2LGE6"/>
<sequence>MAFGLVCWRGVAVRWAPWGQQQDLFAGPTFDTAAPWGGKWRAQFWSGDTVFLQAHTGLYFSQIGRDISVMAPGKVASAGFRIHKKWGGVLSHLDEVWIEAPNGKVLEEANRMVLARFDREETGSLPWLAKQQNLILERERGSGVILEYDHVYFKTAAGNYLDVEALDLTARFPVRSEWQRMTIRNNMSETSTTTTTVTTTTTTTTTMTTTTITVSTTSTTSTTSSTTTRTSTTSSTTTSTTTITSSTTTSTTTTTITSTSTTVTTTSTIHGTLISGFRVRLQSHTGNFVNMQGRYALALTSEPEPLQQMTIKKRGDEGDYVYSGDTVYFIVPLGEYLQAVVLGVGSAAFAHPESQGFVIETASGKTGVEIKGGDPVYLRALAIGKYLEVASGTTMVTATASEKRGAAVFRLVSDDASA</sequence>
<organism evidence="2">
    <name type="scientific">Zooxanthella nutricula</name>
    <dbReference type="NCBI Taxonomy" id="1333877"/>
    <lineage>
        <taxon>Eukaryota</taxon>
        <taxon>Sar</taxon>
        <taxon>Alveolata</taxon>
        <taxon>Dinophyceae</taxon>
        <taxon>Peridiniales</taxon>
        <taxon>Peridiniales incertae sedis</taxon>
        <taxon>Zooxanthella</taxon>
    </lineage>
</organism>
<accession>A0A7S2LGE6</accession>
<reference evidence="2" key="1">
    <citation type="submission" date="2021-01" db="EMBL/GenBank/DDBJ databases">
        <authorList>
            <person name="Corre E."/>
            <person name="Pelletier E."/>
            <person name="Niang G."/>
            <person name="Scheremetjew M."/>
            <person name="Finn R."/>
            <person name="Kale V."/>
            <person name="Holt S."/>
            <person name="Cochrane G."/>
            <person name="Meng A."/>
            <person name="Brown T."/>
            <person name="Cohen L."/>
        </authorList>
    </citation>
    <scope>NUCLEOTIDE SEQUENCE</scope>
    <source>
        <strain evidence="2">RCC3387</strain>
    </source>
</reference>
<feature type="region of interest" description="Disordered" evidence="1">
    <location>
        <begin position="216"/>
        <end position="253"/>
    </location>
</feature>
<evidence type="ECO:0000313" key="2">
    <source>
        <dbReference type="EMBL" id="CAD9605751.1"/>
    </source>
</evidence>
<dbReference type="EMBL" id="HBGW01061992">
    <property type="protein sequence ID" value="CAD9605751.1"/>
    <property type="molecule type" value="Transcribed_RNA"/>
</dbReference>
<name>A0A7S2LGE6_9DINO</name>
<evidence type="ECO:0000256" key="1">
    <source>
        <dbReference type="SAM" id="MobiDB-lite"/>
    </source>
</evidence>
<protein>
    <submittedName>
        <fullName evidence="2">Uncharacterized protein</fullName>
    </submittedName>
</protein>